<protein>
    <submittedName>
        <fullName evidence="1">Uncharacterized protein</fullName>
    </submittedName>
</protein>
<gene>
    <name evidence="1" type="ORF">PXEA_LOCUS9349</name>
</gene>
<dbReference type="AlphaFoldDB" id="A0A3S5BS77"/>
<dbReference type="Proteomes" id="UP000784294">
    <property type="component" value="Unassembled WGS sequence"/>
</dbReference>
<comment type="caution">
    <text evidence="1">The sequence shown here is derived from an EMBL/GenBank/DDBJ whole genome shotgun (WGS) entry which is preliminary data.</text>
</comment>
<evidence type="ECO:0000313" key="1">
    <source>
        <dbReference type="EMBL" id="VEL15909.1"/>
    </source>
</evidence>
<dbReference type="EMBL" id="CAAALY010026393">
    <property type="protein sequence ID" value="VEL15909.1"/>
    <property type="molecule type" value="Genomic_DNA"/>
</dbReference>
<proteinExistence type="predicted"/>
<organism evidence="1 2">
    <name type="scientific">Protopolystoma xenopodis</name>
    <dbReference type="NCBI Taxonomy" id="117903"/>
    <lineage>
        <taxon>Eukaryota</taxon>
        <taxon>Metazoa</taxon>
        <taxon>Spiralia</taxon>
        <taxon>Lophotrochozoa</taxon>
        <taxon>Platyhelminthes</taxon>
        <taxon>Monogenea</taxon>
        <taxon>Polyopisthocotylea</taxon>
        <taxon>Polystomatidea</taxon>
        <taxon>Polystomatidae</taxon>
        <taxon>Protopolystoma</taxon>
    </lineage>
</organism>
<keyword evidence="2" id="KW-1185">Reference proteome</keyword>
<reference evidence="1" key="1">
    <citation type="submission" date="2018-11" db="EMBL/GenBank/DDBJ databases">
        <authorList>
            <consortium name="Pathogen Informatics"/>
        </authorList>
    </citation>
    <scope>NUCLEOTIDE SEQUENCE</scope>
</reference>
<accession>A0A3S5BS77</accession>
<dbReference type="OrthoDB" id="7458135at2759"/>
<evidence type="ECO:0000313" key="2">
    <source>
        <dbReference type="Proteomes" id="UP000784294"/>
    </source>
</evidence>
<name>A0A3S5BS77_9PLAT</name>
<sequence>MGGNSPKAPPSSRHARLRVFPTLLRCSSDTFKQSESIKNEALPLQNVNIKGSKKRKFLNGHWANGLLEDGKIGDEAESSRSSSDMKSRRIFRKANGSLYQQTLPKHLGIARCQSYLMNSNVYDRRIRDIQVLRFSGVPFEYEEVAYCSNEKFKDLKNIPGLSKEQVSNSQQMPHYHMA</sequence>